<dbReference type="AlphaFoldDB" id="A0A9P5Z8W9"/>
<dbReference type="SUPFAM" id="SSF52047">
    <property type="entry name" value="RNI-like"/>
    <property type="match status" value="1"/>
</dbReference>
<name>A0A9P5Z8W9_9AGAR</name>
<dbReference type="OrthoDB" id="3249706at2759"/>
<evidence type="ECO:0008006" key="3">
    <source>
        <dbReference type="Google" id="ProtNLM"/>
    </source>
</evidence>
<evidence type="ECO:0000313" key="1">
    <source>
        <dbReference type="EMBL" id="KAF9483633.1"/>
    </source>
</evidence>
<dbReference type="Gene3D" id="3.80.10.10">
    <property type="entry name" value="Ribonuclease Inhibitor"/>
    <property type="match status" value="1"/>
</dbReference>
<dbReference type="Proteomes" id="UP000807469">
    <property type="component" value="Unassembled WGS sequence"/>
</dbReference>
<evidence type="ECO:0000313" key="2">
    <source>
        <dbReference type="Proteomes" id="UP000807469"/>
    </source>
</evidence>
<organism evidence="1 2">
    <name type="scientific">Pholiota conissans</name>
    <dbReference type="NCBI Taxonomy" id="109636"/>
    <lineage>
        <taxon>Eukaryota</taxon>
        <taxon>Fungi</taxon>
        <taxon>Dikarya</taxon>
        <taxon>Basidiomycota</taxon>
        <taxon>Agaricomycotina</taxon>
        <taxon>Agaricomycetes</taxon>
        <taxon>Agaricomycetidae</taxon>
        <taxon>Agaricales</taxon>
        <taxon>Agaricineae</taxon>
        <taxon>Strophariaceae</taxon>
        <taxon>Pholiota</taxon>
    </lineage>
</organism>
<proteinExistence type="predicted"/>
<reference evidence="1" key="1">
    <citation type="submission" date="2020-11" db="EMBL/GenBank/DDBJ databases">
        <authorList>
            <consortium name="DOE Joint Genome Institute"/>
            <person name="Ahrendt S."/>
            <person name="Riley R."/>
            <person name="Andreopoulos W."/>
            <person name="Labutti K."/>
            <person name="Pangilinan J."/>
            <person name="Ruiz-Duenas F.J."/>
            <person name="Barrasa J.M."/>
            <person name="Sanchez-Garcia M."/>
            <person name="Camarero S."/>
            <person name="Miyauchi S."/>
            <person name="Serrano A."/>
            <person name="Linde D."/>
            <person name="Babiker R."/>
            <person name="Drula E."/>
            <person name="Ayuso-Fernandez I."/>
            <person name="Pacheco R."/>
            <person name="Padilla G."/>
            <person name="Ferreira P."/>
            <person name="Barriuso J."/>
            <person name="Kellner H."/>
            <person name="Castanera R."/>
            <person name="Alfaro M."/>
            <person name="Ramirez L."/>
            <person name="Pisabarro A.G."/>
            <person name="Kuo A."/>
            <person name="Tritt A."/>
            <person name="Lipzen A."/>
            <person name="He G."/>
            <person name="Yan M."/>
            <person name="Ng V."/>
            <person name="Cullen D."/>
            <person name="Martin F."/>
            <person name="Rosso M.-N."/>
            <person name="Henrissat B."/>
            <person name="Hibbett D."/>
            <person name="Martinez A.T."/>
            <person name="Grigoriev I.V."/>
        </authorList>
    </citation>
    <scope>NUCLEOTIDE SEQUENCE</scope>
    <source>
        <strain evidence="1">CIRM-BRFM 674</strain>
    </source>
</reference>
<dbReference type="EMBL" id="MU155151">
    <property type="protein sequence ID" value="KAF9483633.1"/>
    <property type="molecule type" value="Genomic_DNA"/>
</dbReference>
<protein>
    <recommendedName>
        <fullName evidence="3">F-box domain-containing protein</fullName>
    </recommendedName>
</protein>
<dbReference type="InterPro" id="IPR032675">
    <property type="entry name" value="LRR_dom_sf"/>
</dbReference>
<sequence>MLCDQCGSLFERDPSRSSFLHEDGTHNDSVTGLEDEMASVEMMMEKLVQRKIHLRRRINALSLTARLPPEILIYIFRIASQDGERPIPPLFFGSICKEWRDIAWSTPLLWNSVSVHVSRQTHGSQIQLLGDWLLRAKTAPLFIKLTSDDEHEAIFCSLQTIMDVLVTRSMYWYSLDCLLPPQCHELLKNNHFPMLASVSIRPPKGTISTFSESPNMFLSAPKLLDVDLSGYNFPSMVLPWEQLRRFKTHFLTVAECLKVIRRSSNLKECHLESVYSPEIIPSPISDTLQSELETLDVMLIKGGAISLLDGITLPCLRELRVHYSGVGGFLLSAISSLVMRSGCNVQKLCIEKHNFRDDDLISCLETMPSVTHLSLNLLGHDGPSFTGLTSKFIATLDPTSHPGRIILPNLTSFEFRGQVLCDVRILLYMVGHRWRSTATDGYDYDTASLASVKIFHSNELEVSPEREVELDRLRAEGMLVTIHAADEFSNTHHHCKSASLFMTLIH</sequence>
<comment type="caution">
    <text evidence="1">The sequence shown here is derived from an EMBL/GenBank/DDBJ whole genome shotgun (WGS) entry which is preliminary data.</text>
</comment>
<gene>
    <name evidence="1" type="ORF">BDN70DRAFT_891538</name>
</gene>
<keyword evidence="2" id="KW-1185">Reference proteome</keyword>
<accession>A0A9P5Z8W9</accession>